<sequence>MNTQLSFRNTQFDIANHSGQIWLRGTEIAKALGMEKSDAVSQIYNRNSDEFTEAMTLTLKLSVKGFGNGKSAKDVRVFSLRGAHLIAMFARTEIAKEFRKWVLDILDKEVGNTPPVITPVTKVPAELKSRYRVRVIIYDEMFGNCLELIGKADTFRTIASGIATDLGFKPTGFVAVQMDSSKFKRIY</sequence>
<dbReference type="EMBL" id="CP000305">
    <property type="protein sequence ID" value="ABG17897.1"/>
    <property type="molecule type" value="Genomic_DNA"/>
</dbReference>
<dbReference type="Pfam" id="PF02498">
    <property type="entry name" value="Bro-N"/>
    <property type="match status" value="1"/>
</dbReference>
<dbReference type="RefSeq" id="WP_002211732.1">
    <property type="nucleotide sequence ID" value="NC_008149.1"/>
</dbReference>
<feature type="domain" description="Bro-N" evidence="1">
    <location>
        <begin position="1"/>
        <end position="114"/>
    </location>
</feature>
<dbReference type="GeneID" id="57976570"/>
<organism evidence="2 3">
    <name type="scientific">Yersinia pestis bv. Antiqua (strain Nepal516)</name>
    <dbReference type="NCBI Taxonomy" id="377628"/>
    <lineage>
        <taxon>Bacteria</taxon>
        <taxon>Pseudomonadati</taxon>
        <taxon>Pseudomonadota</taxon>
        <taxon>Gammaproteobacteria</taxon>
        <taxon>Enterobacterales</taxon>
        <taxon>Yersiniaceae</taxon>
        <taxon>Yersinia</taxon>
    </lineage>
</organism>
<dbReference type="PROSITE" id="PS51750">
    <property type="entry name" value="BRO_N"/>
    <property type="match status" value="1"/>
</dbReference>
<gene>
    <name evidence="2" type="ordered locus">YPN_1567</name>
</gene>
<dbReference type="InterPro" id="IPR003497">
    <property type="entry name" value="BRO_N_domain"/>
</dbReference>
<name>A0A0H2YI54_YERPN</name>
<dbReference type="HOGENOM" id="CLU_1502932_0_0_6"/>
<evidence type="ECO:0000259" key="1">
    <source>
        <dbReference type="PROSITE" id="PS51750"/>
    </source>
</evidence>
<evidence type="ECO:0000313" key="3">
    <source>
        <dbReference type="Proteomes" id="UP000008936"/>
    </source>
</evidence>
<reference evidence="2 3" key="1">
    <citation type="journal article" date="2006" name="J. Bacteriol.">
        <title>Complete genome sequence of Yersinia pestis strains Antiqua and Nepal516: evidence of gene reduction in an emerging pathogen.</title>
        <authorList>
            <person name="Chain P.S."/>
            <person name="Hu P."/>
            <person name="Malfatti S.A."/>
            <person name="Radnedge L."/>
            <person name="Larimer F."/>
            <person name="Vergez L.M."/>
            <person name="Worsham P."/>
            <person name="Chu M.C."/>
            <person name="Andersen G.L."/>
        </authorList>
    </citation>
    <scope>NUCLEOTIDE SEQUENCE [LARGE SCALE GENOMIC DNA]</scope>
    <source>
        <strain evidence="2 3">Nepal516</strain>
    </source>
</reference>
<protein>
    <recommendedName>
        <fullName evidence="1">Bro-N domain-containing protein</fullName>
    </recommendedName>
</protein>
<accession>A0A0H2YI54</accession>
<dbReference type="KEGG" id="ypn:YPN_1567"/>
<proteinExistence type="predicted"/>
<dbReference type="SMART" id="SM01040">
    <property type="entry name" value="Bro-N"/>
    <property type="match status" value="1"/>
</dbReference>
<dbReference type="Proteomes" id="UP000008936">
    <property type="component" value="Chromosome"/>
</dbReference>
<dbReference type="AlphaFoldDB" id="A0A0H2YI54"/>
<evidence type="ECO:0000313" key="2">
    <source>
        <dbReference type="EMBL" id="ABG17897.1"/>
    </source>
</evidence>